<reference evidence="2 3" key="1">
    <citation type="submission" date="2021-01" db="EMBL/GenBank/DDBJ databases">
        <title>Genome seq and assembly of Devosia sp. G19.</title>
        <authorList>
            <person name="Chhetri G."/>
        </authorList>
    </citation>
    <scope>NUCLEOTIDE SEQUENCE [LARGE SCALE GENOMIC DNA]</scope>
    <source>
        <strain evidence="2 3">G19</strain>
    </source>
</reference>
<feature type="transmembrane region" description="Helical" evidence="1">
    <location>
        <begin position="359"/>
        <end position="378"/>
    </location>
</feature>
<name>A0ABX7BUD2_9HYPH</name>
<feature type="transmembrane region" description="Helical" evidence="1">
    <location>
        <begin position="334"/>
        <end position="352"/>
    </location>
</feature>
<feature type="transmembrane region" description="Helical" evidence="1">
    <location>
        <begin position="1009"/>
        <end position="1038"/>
    </location>
</feature>
<dbReference type="RefSeq" id="WP_201655363.1">
    <property type="nucleotide sequence ID" value="NZ_CP068047.1"/>
</dbReference>
<dbReference type="Gene3D" id="1.20.1640.10">
    <property type="entry name" value="Multidrug efflux transporter AcrB transmembrane domain"/>
    <property type="match status" value="2"/>
</dbReference>
<proteinExistence type="predicted"/>
<dbReference type="EMBL" id="CP068047">
    <property type="protein sequence ID" value="QQR35542.1"/>
    <property type="molecule type" value="Genomic_DNA"/>
</dbReference>
<feature type="transmembrane region" description="Helical" evidence="1">
    <location>
        <begin position="894"/>
        <end position="914"/>
    </location>
</feature>
<dbReference type="InterPro" id="IPR027463">
    <property type="entry name" value="AcrB_DN_DC_subdom"/>
</dbReference>
<organism evidence="2 3">
    <name type="scientific">Devosia oryziradicis</name>
    <dbReference type="NCBI Taxonomy" id="2801335"/>
    <lineage>
        <taxon>Bacteria</taxon>
        <taxon>Pseudomonadati</taxon>
        <taxon>Pseudomonadota</taxon>
        <taxon>Alphaproteobacteria</taxon>
        <taxon>Hyphomicrobiales</taxon>
        <taxon>Devosiaceae</taxon>
        <taxon>Devosia</taxon>
    </lineage>
</organism>
<keyword evidence="1" id="KW-1133">Transmembrane helix</keyword>
<dbReference type="SUPFAM" id="SSF82714">
    <property type="entry name" value="Multidrug efflux transporter AcrB TolC docking domain, DN and DC subdomains"/>
    <property type="match status" value="2"/>
</dbReference>
<dbReference type="InterPro" id="IPR001036">
    <property type="entry name" value="Acrflvin-R"/>
</dbReference>
<dbReference type="PANTHER" id="PTHR32063">
    <property type="match status" value="1"/>
</dbReference>
<dbReference type="SUPFAM" id="SSF82866">
    <property type="entry name" value="Multidrug efflux transporter AcrB transmembrane domain"/>
    <property type="match status" value="2"/>
</dbReference>
<accession>A0ABX7BUD2</accession>
<feature type="transmembrane region" description="Helical" evidence="1">
    <location>
        <begin position="970"/>
        <end position="989"/>
    </location>
</feature>
<evidence type="ECO:0000313" key="3">
    <source>
        <dbReference type="Proteomes" id="UP000595460"/>
    </source>
</evidence>
<feature type="transmembrane region" description="Helical" evidence="1">
    <location>
        <begin position="384"/>
        <end position="407"/>
    </location>
</feature>
<keyword evidence="1" id="KW-0472">Membrane</keyword>
<feature type="transmembrane region" description="Helical" evidence="1">
    <location>
        <begin position="428"/>
        <end position="453"/>
    </location>
</feature>
<dbReference type="PANTHER" id="PTHR32063:SF0">
    <property type="entry name" value="SWARMING MOTILITY PROTEIN SWRC"/>
    <property type="match status" value="1"/>
</dbReference>
<dbReference type="Proteomes" id="UP000595460">
    <property type="component" value="Chromosome"/>
</dbReference>
<keyword evidence="1" id="KW-0812">Transmembrane</keyword>
<sequence length="1118" mass="120701">MLDFIERILRMPRVVLTVMVLLLGAGLAAYTSLPKESFPAIDIPYFYISVAQTGVSPRDAEQLLAKPIEDRIKEIDGLENYSSTATTGHASVFLEFNVNADKDKALADIRAKMDGISAVLPDDATEPTVTEISFSDMPTISVAVYGTVPERELVRRAKDLQDELEGMGDVQSVTLGGSRDEVLEVTIDLNRLEAYNLTAAELFDALSKNNMVVPGGTLDSGQGSFNVEVPGLIKNAQDVFTLPLKTSGDTVVTFGDVATITRTFEDATSYSHVNGQPAITLGVIKKLGTNVITVSDDVRRVTEEFTADWPQGIETSFLIDQADSTKGLFRSLEAAVLTAVALVLITCVATLGWRAAIMIGMSIPISFMIAFLVVQMLGMTINMMIMFGLVLAVGVLVDDPIVVVEYAERKLMEGVSKKEAFILAARKMFVPVVSATFTTLGAFVPLLFWPGIIGKFMSYLPIIVIVVMCASLVSALIFMPIIGALIASSKVDPHHKEAADIVMYADKFDPKKVRGITGIYVRTMQHLLHQPVLTLGVGFALIVSMFVIYMNSNPTTEAFPASEPEFGTVNVITRGNYSPIEIRDMLVEVENEILQVEGIQDVIMSFGGGGDAMSSGGPPDTIGSFNLQLLPYNERVKAAEIFQNIRDRVADISGLDVQIAAQENGPPAGKAINLRVEGTVYDDIAPAVAKLRDYVENELGDTIDIEDGRPAPGIDWQVTIDREAAAKYGIGVRELSPYVQLVTSGVKLGSYRPDDGGDELDIRVRLPEGERTFDALDSLRIVTPQGLVPVSNFIERKAVPKVANISRRNGVYAMTVAANLNPTNAAGEPVTADAKIEQIKAWQATQDWPSTVEIVYGGAAEQVDDTNAFIVSAFGAAMFLIFLILLLEYNSFWQVLVTLSTVIMSLGGVLLGMAVTGMSFSAIMTGLGIVALAGIVVKNGIVLIDTYNHYNRDEHVEPIKAMLLTISQRVRPVLLTATVTALGVIPMAMNVEFDFIRREIVVGGIAGSWFIHLSAALVSGLFVSTALTLVMVPVMVVAPNVLWGQIKWIGHQFARLGRFVTGRGRQPAMAVPAGFDGMAVEIPADADSTKRYIVSKDAGLVEQEKNGVTVVSRPEAAE</sequence>
<protein>
    <submittedName>
        <fullName evidence="2">Efflux RND transporter permease subunit</fullName>
    </submittedName>
</protein>
<feature type="transmembrane region" description="Helical" evidence="1">
    <location>
        <begin position="920"/>
        <end position="944"/>
    </location>
</feature>
<dbReference type="Gene3D" id="3.30.70.1440">
    <property type="entry name" value="Multidrug efflux transporter AcrB pore domain"/>
    <property type="match status" value="1"/>
</dbReference>
<dbReference type="Gene3D" id="3.30.70.1430">
    <property type="entry name" value="Multidrug efflux transporter AcrB pore domain"/>
    <property type="match status" value="2"/>
</dbReference>
<keyword evidence="3" id="KW-1185">Reference proteome</keyword>
<feature type="transmembrane region" description="Helical" evidence="1">
    <location>
        <begin position="459"/>
        <end position="487"/>
    </location>
</feature>
<evidence type="ECO:0000256" key="1">
    <source>
        <dbReference type="SAM" id="Phobius"/>
    </source>
</evidence>
<feature type="transmembrane region" description="Helical" evidence="1">
    <location>
        <begin position="868"/>
        <end position="887"/>
    </location>
</feature>
<dbReference type="Gene3D" id="3.30.70.1320">
    <property type="entry name" value="Multidrug efflux transporter AcrB pore domain like"/>
    <property type="match status" value="1"/>
</dbReference>
<evidence type="ECO:0000313" key="2">
    <source>
        <dbReference type="EMBL" id="QQR35542.1"/>
    </source>
</evidence>
<dbReference type="Pfam" id="PF00873">
    <property type="entry name" value="ACR_tran"/>
    <property type="match status" value="1"/>
</dbReference>
<dbReference type="SUPFAM" id="SSF82693">
    <property type="entry name" value="Multidrug efflux transporter AcrB pore domain, PN1, PN2, PC1 and PC2 subdomains"/>
    <property type="match status" value="2"/>
</dbReference>
<gene>
    <name evidence="2" type="ORF">JI749_14500</name>
</gene>
<dbReference type="Gene3D" id="3.30.2090.10">
    <property type="entry name" value="Multidrug efflux transporter AcrB TolC docking domain, DN and DC subdomains"/>
    <property type="match status" value="2"/>
</dbReference>
<dbReference type="PRINTS" id="PR00702">
    <property type="entry name" value="ACRIFLAVINRP"/>
</dbReference>
<feature type="transmembrane region" description="Helical" evidence="1">
    <location>
        <begin position="532"/>
        <end position="550"/>
    </location>
</feature>